<comment type="catalytic activity">
    <reaction evidence="16">
        <text>phosphoenolpyruvate + UDP-N-acetyl-alpha-D-glucosamine = UDP-N-acetyl-3-O-(1-carboxyvinyl)-alpha-D-glucosamine + phosphate</text>
        <dbReference type="Rhea" id="RHEA:18681"/>
        <dbReference type="ChEBI" id="CHEBI:43474"/>
        <dbReference type="ChEBI" id="CHEBI:57705"/>
        <dbReference type="ChEBI" id="CHEBI:58702"/>
        <dbReference type="ChEBI" id="CHEBI:68483"/>
        <dbReference type="EC" id="2.5.1.7"/>
    </reaction>
</comment>
<evidence type="ECO:0000256" key="5">
    <source>
        <dbReference type="ARBA" id="ARBA00022679"/>
    </source>
</evidence>
<keyword evidence="5" id="KW-0808">Transferase</keyword>
<dbReference type="InterPro" id="IPR001986">
    <property type="entry name" value="Enolpyruvate_Tfrase_dom"/>
</dbReference>
<evidence type="ECO:0000256" key="4">
    <source>
        <dbReference type="ARBA" id="ARBA00022618"/>
    </source>
</evidence>
<accession>A0ABP7FW35</accession>
<name>A0ABP7FW35_9ACTN</name>
<dbReference type="Pfam" id="PF00275">
    <property type="entry name" value="EPSP_synthase"/>
    <property type="match status" value="1"/>
</dbReference>
<sequence>MLQDTVTVHGGYALTSPATVTPTPSKNAGLPLLAAAPCVGVPVLVHSVPSSTDIRTLVELMQTAGLSVAIEGRSLVSSPEHARGMVGDLSSAVRIRASYYLVPALLGAYGRADLPWPGGCDIGQRAMDLHFWVYAAFGDSSTTGIGGYTVEAGSAVGTVRIELPFRSRGATVAAALRAVVARRRLVLVWPNRSPEVETLVNALNLAGYPAVFDDDTLYLEGDAAPTAAQWRVPGDKIEIGTLLCAAAATGGRVRIGAVEPAHLGSFVPALHTLGFDAVTGIGTVELDASRTGLSADLVAVADLEPGGLDADFEPLLMVLALGRAGHHLFGDAINPGRHGHLLPQLARFGAHITTESAVRCRLRGPQALRPAQARATDIRTGVAVLLAALVAPGESRIEGLAQVARGHEDLLGVLSSLGAYIQHEVPA</sequence>
<comment type="caution">
    <text evidence="18">The sequence shown here is derived from an EMBL/GenBank/DDBJ whole genome shotgun (WGS) entry which is preliminary data.</text>
</comment>
<protein>
    <recommendedName>
        <fullName evidence="13">UDP-N-acetylglucosamine 1-carboxyvinyltransferase</fullName>
        <ecNumber evidence="12">2.5.1.7</ecNumber>
    </recommendedName>
    <alternativeName>
        <fullName evidence="14">Enoylpyruvate transferase</fullName>
    </alternativeName>
    <alternativeName>
        <fullName evidence="15">UDP-N-acetylglucosamine enolpyruvyl transferase</fullName>
    </alternativeName>
</protein>
<dbReference type="InterPro" id="IPR013792">
    <property type="entry name" value="RNA3'P_cycl/enolpyr_Trfase_a/b"/>
</dbReference>
<dbReference type="InterPro" id="IPR050068">
    <property type="entry name" value="MurA_subfamily"/>
</dbReference>
<dbReference type="EMBL" id="BAABDD010000013">
    <property type="protein sequence ID" value="GAA3749054.1"/>
    <property type="molecule type" value="Genomic_DNA"/>
</dbReference>
<evidence type="ECO:0000256" key="2">
    <source>
        <dbReference type="ARBA" id="ARBA00004752"/>
    </source>
</evidence>
<reference evidence="19" key="1">
    <citation type="journal article" date="2019" name="Int. J. Syst. Evol. Microbiol.">
        <title>The Global Catalogue of Microorganisms (GCM) 10K type strain sequencing project: providing services to taxonomists for standard genome sequencing and annotation.</title>
        <authorList>
            <consortium name="The Broad Institute Genomics Platform"/>
            <consortium name="The Broad Institute Genome Sequencing Center for Infectious Disease"/>
            <person name="Wu L."/>
            <person name="Ma J."/>
        </authorList>
    </citation>
    <scope>NUCLEOTIDE SEQUENCE [LARGE SCALE GENOMIC DNA]</scope>
    <source>
        <strain evidence="19">JCM 17137</strain>
    </source>
</reference>
<evidence type="ECO:0000256" key="14">
    <source>
        <dbReference type="ARBA" id="ARBA00042443"/>
    </source>
</evidence>
<keyword evidence="7" id="KW-0573">Peptidoglycan synthesis</keyword>
<evidence type="ECO:0000256" key="10">
    <source>
        <dbReference type="ARBA" id="ARBA00037534"/>
    </source>
</evidence>
<keyword evidence="9" id="KW-0961">Cell wall biogenesis/degradation</keyword>
<evidence type="ECO:0000259" key="17">
    <source>
        <dbReference type="Pfam" id="PF00275"/>
    </source>
</evidence>
<keyword evidence="3" id="KW-0963">Cytoplasm</keyword>
<dbReference type="RefSeq" id="WP_344972252.1">
    <property type="nucleotide sequence ID" value="NZ_BAABDD010000013.1"/>
</dbReference>
<keyword evidence="8" id="KW-0131">Cell cycle</keyword>
<dbReference type="Gene3D" id="3.65.10.10">
    <property type="entry name" value="Enolpyruvate transferase domain"/>
    <property type="match status" value="2"/>
</dbReference>
<evidence type="ECO:0000256" key="7">
    <source>
        <dbReference type="ARBA" id="ARBA00022984"/>
    </source>
</evidence>
<dbReference type="PANTHER" id="PTHR43783">
    <property type="entry name" value="UDP-N-ACETYLGLUCOSAMINE 1-CARBOXYVINYLTRANSFERASE"/>
    <property type="match status" value="1"/>
</dbReference>
<evidence type="ECO:0000256" key="11">
    <source>
        <dbReference type="ARBA" id="ARBA00038367"/>
    </source>
</evidence>
<proteinExistence type="inferred from homology"/>
<keyword evidence="6" id="KW-0133">Cell shape</keyword>
<evidence type="ECO:0000256" key="3">
    <source>
        <dbReference type="ARBA" id="ARBA00022490"/>
    </source>
</evidence>
<evidence type="ECO:0000256" key="6">
    <source>
        <dbReference type="ARBA" id="ARBA00022960"/>
    </source>
</evidence>
<evidence type="ECO:0000256" key="12">
    <source>
        <dbReference type="ARBA" id="ARBA00039108"/>
    </source>
</evidence>
<evidence type="ECO:0000256" key="8">
    <source>
        <dbReference type="ARBA" id="ARBA00023306"/>
    </source>
</evidence>
<evidence type="ECO:0000313" key="19">
    <source>
        <dbReference type="Proteomes" id="UP001500908"/>
    </source>
</evidence>
<keyword evidence="4" id="KW-0132">Cell division</keyword>
<evidence type="ECO:0000256" key="1">
    <source>
        <dbReference type="ARBA" id="ARBA00004496"/>
    </source>
</evidence>
<keyword evidence="19" id="KW-1185">Reference proteome</keyword>
<comment type="subcellular location">
    <subcellularLocation>
        <location evidence="1">Cytoplasm</location>
    </subcellularLocation>
</comment>
<dbReference type="EC" id="2.5.1.7" evidence="12"/>
<evidence type="ECO:0000256" key="16">
    <source>
        <dbReference type="ARBA" id="ARBA00047527"/>
    </source>
</evidence>
<gene>
    <name evidence="18" type="ORF">GCM10022402_30370</name>
</gene>
<evidence type="ECO:0000313" key="18">
    <source>
        <dbReference type="EMBL" id="GAA3749054.1"/>
    </source>
</evidence>
<comment type="pathway">
    <text evidence="2">Cell wall biogenesis; peptidoglycan biosynthesis.</text>
</comment>
<comment type="function">
    <text evidence="10">Cell wall formation. Adds enolpyruvyl to UDP-N-acetylglucosamine.</text>
</comment>
<dbReference type="SUPFAM" id="SSF55205">
    <property type="entry name" value="EPT/RTPC-like"/>
    <property type="match status" value="1"/>
</dbReference>
<organism evidence="18 19">
    <name type="scientific">Salinactinospora qingdaonensis</name>
    <dbReference type="NCBI Taxonomy" id="702744"/>
    <lineage>
        <taxon>Bacteria</taxon>
        <taxon>Bacillati</taxon>
        <taxon>Actinomycetota</taxon>
        <taxon>Actinomycetes</taxon>
        <taxon>Streptosporangiales</taxon>
        <taxon>Nocardiopsidaceae</taxon>
        <taxon>Salinactinospora</taxon>
    </lineage>
</organism>
<dbReference type="PANTHER" id="PTHR43783:SF1">
    <property type="entry name" value="UDP-N-ACETYLGLUCOSAMINE 1-CARBOXYVINYLTRANSFERASE"/>
    <property type="match status" value="1"/>
</dbReference>
<comment type="similarity">
    <text evidence="11">Belongs to the EPSP synthase family. MurA subfamily.</text>
</comment>
<evidence type="ECO:0000256" key="9">
    <source>
        <dbReference type="ARBA" id="ARBA00023316"/>
    </source>
</evidence>
<evidence type="ECO:0000256" key="15">
    <source>
        <dbReference type="ARBA" id="ARBA00042842"/>
    </source>
</evidence>
<evidence type="ECO:0000256" key="13">
    <source>
        <dbReference type="ARBA" id="ARBA00039754"/>
    </source>
</evidence>
<feature type="domain" description="Enolpyruvate transferase" evidence="17">
    <location>
        <begin position="19"/>
        <end position="412"/>
    </location>
</feature>
<dbReference type="InterPro" id="IPR036968">
    <property type="entry name" value="Enolpyruvate_Tfrase_sf"/>
</dbReference>
<dbReference type="Proteomes" id="UP001500908">
    <property type="component" value="Unassembled WGS sequence"/>
</dbReference>